<comment type="caution">
    <text evidence="2">The sequence shown here is derived from an EMBL/GenBank/DDBJ whole genome shotgun (WGS) entry which is preliminary data.</text>
</comment>
<name>A0AAD6YBR1_9AGAR</name>
<dbReference type="EMBL" id="JARJCW010000047">
    <property type="protein sequence ID" value="KAJ7204393.1"/>
    <property type="molecule type" value="Genomic_DNA"/>
</dbReference>
<protein>
    <submittedName>
        <fullName evidence="2">Uncharacterized protein</fullName>
    </submittedName>
</protein>
<dbReference type="AlphaFoldDB" id="A0AAD6YBR1"/>
<reference evidence="2" key="1">
    <citation type="submission" date="2023-03" db="EMBL/GenBank/DDBJ databases">
        <title>Massive genome expansion in bonnet fungi (Mycena s.s.) driven by repeated elements and novel gene families across ecological guilds.</title>
        <authorList>
            <consortium name="Lawrence Berkeley National Laboratory"/>
            <person name="Harder C.B."/>
            <person name="Miyauchi S."/>
            <person name="Viragh M."/>
            <person name="Kuo A."/>
            <person name="Thoen E."/>
            <person name="Andreopoulos B."/>
            <person name="Lu D."/>
            <person name="Skrede I."/>
            <person name="Drula E."/>
            <person name="Henrissat B."/>
            <person name="Morin E."/>
            <person name="Kohler A."/>
            <person name="Barry K."/>
            <person name="LaButti K."/>
            <person name="Morin E."/>
            <person name="Salamov A."/>
            <person name="Lipzen A."/>
            <person name="Mereny Z."/>
            <person name="Hegedus B."/>
            <person name="Baldrian P."/>
            <person name="Stursova M."/>
            <person name="Weitz H."/>
            <person name="Taylor A."/>
            <person name="Grigoriev I.V."/>
            <person name="Nagy L.G."/>
            <person name="Martin F."/>
            <person name="Kauserud H."/>
        </authorList>
    </citation>
    <scope>NUCLEOTIDE SEQUENCE</scope>
    <source>
        <strain evidence="2">9144</strain>
    </source>
</reference>
<evidence type="ECO:0000313" key="3">
    <source>
        <dbReference type="Proteomes" id="UP001219525"/>
    </source>
</evidence>
<feature type="compositionally biased region" description="Acidic residues" evidence="1">
    <location>
        <begin position="382"/>
        <end position="401"/>
    </location>
</feature>
<feature type="region of interest" description="Disordered" evidence="1">
    <location>
        <begin position="375"/>
        <end position="401"/>
    </location>
</feature>
<keyword evidence="3" id="KW-1185">Reference proteome</keyword>
<proteinExistence type="predicted"/>
<organism evidence="2 3">
    <name type="scientific">Mycena pura</name>
    <dbReference type="NCBI Taxonomy" id="153505"/>
    <lineage>
        <taxon>Eukaryota</taxon>
        <taxon>Fungi</taxon>
        <taxon>Dikarya</taxon>
        <taxon>Basidiomycota</taxon>
        <taxon>Agaricomycotina</taxon>
        <taxon>Agaricomycetes</taxon>
        <taxon>Agaricomycetidae</taxon>
        <taxon>Agaricales</taxon>
        <taxon>Marasmiineae</taxon>
        <taxon>Mycenaceae</taxon>
        <taxon>Mycena</taxon>
    </lineage>
</organism>
<dbReference type="Proteomes" id="UP001219525">
    <property type="component" value="Unassembled WGS sequence"/>
</dbReference>
<evidence type="ECO:0000256" key="1">
    <source>
        <dbReference type="SAM" id="MobiDB-lite"/>
    </source>
</evidence>
<sequence>MIGSGKRRKRPPCSDLKWHVTLPITAADGHTSLVFSQTNFNKSSYNELLYWYFSGSRAASKQHRELKPTKYDQYDDTSDRVFGDLLPSDSDGIAKALVDNALSAFDVARAAYWAGQPGPYTLEGTWSLATFEVLATTLESKWRLAFYKGQIILYGDPKDVHEEVSDLLSDEVKRVGWNSHPETPDVVKELPLRHLVANKQSSTRKWKLTKSSVSMYCKEADKLFVASTAFREENGLVIEVAHSNESFPELCREIINWTMGDGNRVLLAVGVKRDPQLRLVVRDWPLTPVRVASHQLAEGCLKQNLVPTNRHTDNLILELPIGSALFDDLQHDAFTKRFGVVPADRYLQDLKAKRWILDLGYIRNEICDIIAQDANRTSQEGVDGEEEEEEWSEDEWSEDGM</sequence>
<gene>
    <name evidence="2" type="ORF">GGX14DRAFT_646914</name>
</gene>
<accession>A0AAD6YBR1</accession>
<evidence type="ECO:0000313" key="2">
    <source>
        <dbReference type="EMBL" id="KAJ7204393.1"/>
    </source>
</evidence>